<keyword evidence="2" id="KW-1185">Reference proteome</keyword>
<proteinExistence type="predicted"/>
<comment type="caution">
    <text evidence="1">The sequence shown here is derived from an EMBL/GenBank/DDBJ whole genome shotgun (WGS) entry which is preliminary data.</text>
</comment>
<gene>
    <name evidence="1" type="ORF">ABID29_001692</name>
</gene>
<accession>A0ABV2FJ30</accession>
<sequence length="239" mass="26769">SLAYPNDYIVLVMDNAIWHKSRALEIPTNIELGKVVVGRYNKETILQLNSFVGDIYTYNSLKDVHSDMDAIILSSHPKYKNLPLAERIKAYYGQSDLNEKRQNLFLESYDKDKKKAEAKASLDILEASFTTGGVVALGYALLRGRRLKDIAQNIAITDKTALGGTMERWSKKPFEAVKDISGIYAEKVVNKVKAITKPVIDTGKKMLKSTQENLKKMINLIIPEKKDSSSKSKKSSPAK</sequence>
<evidence type="ECO:0000313" key="2">
    <source>
        <dbReference type="Proteomes" id="UP001549122"/>
    </source>
</evidence>
<feature type="non-terminal residue" evidence="1">
    <location>
        <position position="1"/>
    </location>
</feature>
<name>A0ABV2FJ30_9STRE</name>
<dbReference type="EMBL" id="JBEPLO010000018">
    <property type="protein sequence ID" value="MET3558566.1"/>
    <property type="molecule type" value="Genomic_DNA"/>
</dbReference>
<dbReference type="Proteomes" id="UP001549122">
    <property type="component" value="Unassembled WGS sequence"/>
</dbReference>
<evidence type="ECO:0000313" key="1">
    <source>
        <dbReference type="EMBL" id="MET3558566.1"/>
    </source>
</evidence>
<evidence type="ECO:0008006" key="3">
    <source>
        <dbReference type="Google" id="ProtNLM"/>
    </source>
</evidence>
<protein>
    <recommendedName>
        <fullName evidence="3">Transposase</fullName>
    </recommendedName>
</protein>
<reference evidence="1 2" key="1">
    <citation type="submission" date="2024-06" db="EMBL/GenBank/DDBJ databases">
        <title>Genomic Encyclopedia of Type Strains, Phase IV (KMG-IV): sequencing the most valuable type-strain genomes for metagenomic binning, comparative biology and taxonomic classification.</title>
        <authorList>
            <person name="Goeker M."/>
        </authorList>
    </citation>
    <scope>NUCLEOTIDE SEQUENCE [LARGE SCALE GENOMIC DNA]</scope>
    <source>
        <strain evidence="1 2">DSM 28303</strain>
    </source>
</reference>
<organism evidence="1 2">
    <name type="scientific">Streptococcus rupicaprae</name>
    <dbReference type="NCBI Taxonomy" id="759619"/>
    <lineage>
        <taxon>Bacteria</taxon>
        <taxon>Bacillati</taxon>
        <taxon>Bacillota</taxon>
        <taxon>Bacilli</taxon>
        <taxon>Lactobacillales</taxon>
        <taxon>Streptococcaceae</taxon>
        <taxon>Streptococcus</taxon>
    </lineage>
</organism>